<dbReference type="Pfam" id="PF17782">
    <property type="entry name" value="WHD_DprA"/>
    <property type="match status" value="1"/>
</dbReference>
<dbReference type="GO" id="GO:0007155">
    <property type="term" value="P:cell adhesion"/>
    <property type="evidence" value="ECO:0007669"/>
    <property type="project" value="InterPro"/>
</dbReference>
<dbReference type="InterPro" id="IPR041614">
    <property type="entry name" value="DprA_WH"/>
</dbReference>
<dbReference type="InterPro" id="IPR036388">
    <property type="entry name" value="WH-like_DNA-bd_sf"/>
</dbReference>
<evidence type="ECO:0000259" key="5">
    <source>
        <dbReference type="Pfam" id="PF17782"/>
    </source>
</evidence>
<name>A0AA38XR37_9EURO</name>
<dbReference type="PANTHER" id="PTHR43022">
    <property type="entry name" value="PROTEIN SMF"/>
    <property type="match status" value="1"/>
</dbReference>
<dbReference type="SUPFAM" id="SSF102405">
    <property type="entry name" value="MCP/YpsA-like"/>
    <property type="match status" value="1"/>
</dbReference>
<dbReference type="Pfam" id="PF14237">
    <property type="entry name" value="GYF_2"/>
    <property type="match status" value="1"/>
</dbReference>
<keyword evidence="2" id="KW-1133">Transmembrane helix</keyword>
<evidence type="ECO:0000259" key="3">
    <source>
        <dbReference type="Pfam" id="PF02481"/>
    </source>
</evidence>
<reference evidence="6" key="1">
    <citation type="submission" date="2022-10" db="EMBL/GenBank/DDBJ databases">
        <title>Culturing micro-colonial fungi from biological soil crusts in the Mojave desert and describing Neophaeococcomyces mojavensis, and introducing the new genera and species Taxawa tesnikishii.</title>
        <authorList>
            <person name="Kurbessoian T."/>
            <person name="Stajich J.E."/>
        </authorList>
    </citation>
    <scope>NUCLEOTIDE SEQUENCE</scope>
    <source>
        <strain evidence="6">TK_35</strain>
    </source>
</reference>
<evidence type="ECO:0000256" key="2">
    <source>
        <dbReference type="SAM" id="Phobius"/>
    </source>
</evidence>
<dbReference type="Pfam" id="PF00114">
    <property type="entry name" value="Pilin"/>
    <property type="match status" value="1"/>
</dbReference>
<comment type="similarity">
    <text evidence="1">Belongs to the DprA/Smf family.</text>
</comment>
<evidence type="ECO:0000313" key="6">
    <source>
        <dbReference type="EMBL" id="KAJ9618146.1"/>
    </source>
</evidence>
<dbReference type="InterPro" id="IPR003488">
    <property type="entry name" value="DprA"/>
</dbReference>
<dbReference type="InterPro" id="IPR025640">
    <property type="entry name" value="GYF_2"/>
</dbReference>
<dbReference type="SUPFAM" id="SSF54523">
    <property type="entry name" value="Pili subunits"/>
    <property type="match status" value="1"/>
</dbReference>
<dbReference type="Gene3D" id="3.40.50.450">
    <property type="match status" value="1"/>
</dbReference>
<sequence>MTEHGLEALLRLMIAGGSLAPRRTLLQTTGNADAALALGVAGWRAHGCTPEQCAALERPDTRALALAQRWLQQPDHHLLACNDPAFPPLLLDAPNPPLALFVAGDPTIAWRPAVALVGSRSPTPAGRALAARFATCFVEAGLAVTSGLASGIDAAAHQAALDAGGCTLAVIGTGPDRAYPTSHTRLQATIATEGAVLSEYLPGTPARPGHFPARNRLVAGLALATVVVEAAQRSGALITARLAAEAGREVCAIPGSVLNPRAAGCHRLIREGVALVERPEEVLELLAPALRHQLPGLQTRLATPTEQAAPADLPACWANDADYQSLWRALGHDPISMDSLITHCGLTASEVSSMLLAMELAGIVVFFTSTASRDAGRGAMKESILDVLLYLFEHYFSEDADLIRDRDSLQNGLIQAGFSPTEINKAFEWLDALAAQRPSAAQARVDGPVRIYHGPELDKLDVECRGFLLYLEQHGILDAGQRELVLDRAMALDQDELDLDDLKWVVLMVLFNQPGAEAAYAWMETQIQNPCTDRTLGGRAHSGASPVSEWFHAEGNRQQGPLPSEQLIELFRSNQITLDTLVWRDGLPQWQPLRNVVDELGLIVPAVDAAATVAVAPPPPAAPLPPTLPPASPYATTPMDAAPAAKKGLSGCALTAIIGGVALLVVVPILAILAAIALPAYNDYTIKAKVAGAITALQPLKDKVQHFADDQGRCPGANDAGFPAADEFAGQGLSAVHIGRFNNGHCGIEATLAVPGKSQDGDLLWLEYDRDSGRWECSGESDDKYLPTQCRG</sequence>
<feature type="domain" description="GYF" evidence="4">
    <location>
        <begin position="550"/>
        <end position="596"/>
    </location>
</feature>
<accession>A0AA38XR37</accession>
<organism evidence="6">
    <name type="scientific">Knufia peltigerae</name>
    <dbReference type="NCBI Taxonomy" id="1002370"/>
    <lineage>
        <taxon>Eukaryota</taxon>
        <taxon>Fungi</taxon>
        <taxon>Dikarya</taxon>
        <taxon>Ascomycota</taxon>
        <taxon>Pezizomycotina</taxon>
        <taxon>Eurotiomycetes</taxon>
        <taxon>Chaetothyriomycetidae</taxon>
        <taxon>Chaetothyriales</taxon>
        <taxon>Trichomeriaceae</taxon>
        <taxon>Knufia</taxon>
    </lineage>
</organism>
<protein>
    <recommendedName>
        <fullName evidence="7">DUF4339 domain-containing protein</fullName>
    </recommendedName>
</protein>
<dbReference type="Pfam" id="PF02481">
    <property type="entry name" value="DNA_processg_A"/>
    <property type="match status" value="1"/>
</dbReference>
<feature type="domain" description="DprA winged helix" evidence="5">
    <location>
        <begin position="313"/>
        <end position="364"/>
    </location>
</feature>
<feature type="transmembrane region" description="Helical" evidence="2">
    <location>
        <begin position="653"/>
        <end position="678"/>
    </location>
</feature>
<dbReference type="AlphaFoldDB" id="A0AA38XR37"/>
<dbReference type="PANTHER" id="PTHR43022:SF1">
    <property type="entry name" value="PROTEIN SMF"/>
    <property type="match status" value="1"/>
</dbReference>
<dbReference type="Pfam" id="PF04361">
    <property type="entry name" value="DUF494"/>
    <property type="match status" value="1"/>
</dbReference>
<evidence type="ECO:0008006" key="7">
    <source>
        <dbReference type="Google" id="ProtNLM"/>
    </source>
</evidence>
<dbReference type="NCBIfam" id="TIGR00732">
    <property type="entry name" value="dprA"/>
    <property type="match status" value="1"/>
</dbReference>
<dbReference type="InterPro" id="IPR007456">
    <property type="entry name" value="Smg"/>
</dbReference>
<dbReference type="InterPro" id="IPR001082">
    <property type="entry name" value="Pilin"/>
</dbReference>
<comment type="caution">
    <text evidence="6">The sequence shown here is derived from an EMBL/GenBank/DDBJ whole genome shotgun (WGS) entry which is preliminary data.</text>
</comment>
<evidence type="ECO:0000259" key="4">
    <source>
        <dbReference type="Pfam" id="PF14237"/>
    </source>
</evidence>
<dbReference type="InterPro" id="IPR045584">
    <property type="entry name" value="Pilin-like"/>
</dbReference>
<dbReference type="Gene3D" id="1.10.10.10">
    <property type="entry name" value="Winged helix-like DNA-binding domain superfamily/Winged helix DNA-binding domain"/>
    <property type="match status" value="1"/>
</dbReference>
<feature type="domain" description="Smf/DprA SLOG" evidence="3">
    <location>
        <begin position="78"/>
        <end position="286"/>
    </location>
</feature>
<dbReference type="HAMAP" id="MF_00598">
    <property type="entry name" value="Smg"/>
    <property type="match status" value="1"/>
</dbReference>
<proteinExistence type="inferred from homology"/>
<dbReference type="EMBL" id="JAPDRN010000144">
    <property type="protein sequence ID" value="KAJ9618146.1"/>
    <property type="molecule type" value="Genomic_DNA"/>
</dbReference>
<dbReference type="NCBIfam" id="NF002897">
    <property type="entry name" value="PRK03430.1"/>
    <property type="match status" value="1"/>
</dbReference>
<keyword evidence="2" id="KW-0472">Membrane</keyword>
<dbReference type="Gene3D" id="3.30.700.10">
    <property type="entry name" value="Glycoprotein, Type 4 Pilin"/>
    <property type="match status" value="1"/>
</dbReference>
<evidence type="ECO:0000256" key="1">
    <source>
        <dbReference type="ARBA" id="ARBA00006525"/>
    </source>
</evidence>
<keyword evidence="2" id="KW-0812">Transmembrane</keyword>
<dbReference type="GO" id="GO:0009294">
    <property type="term" value="P:DNA-mediated transformation"/>
    <property type="evidence" value="ECO:0007669"/>
    <property type="project" value="InterPro"/>
</dbReference>
<dbReference type="InterPro" id="IPR057666">
    <property type="entry name" value="DrpA_SLOG"/>
</dbReference>
<gene>
    <name evidence="6" type="ORF">H2204_013101</name>
</gene>